<dbReference type="NCBIfam" id="TIGR01614">
    <property type="entry name" value="PME_inhib"/>
    <property type="match status" value="1"/>
</dbReference>
<dbReference type="AlphaFoldDB" id="A0ABD0V6I8"/>
<gene>
    <name evidence="6" type="ORF">M5K25_010150</name>
</gene>
<evidence type="ECO:0000313" key="7">
    <source>
        <dbReference type="Proteomes" id="UP001552299"/>
    </source>
</evidence>
<dbReference type="InterPro" id="IPR006501">
    <property type="entry name" value="Pectinesterase_inhib_dom"/>
</dbReference>
<evidence type="ECO:0000313" key="6">
    <source>
        <dbReference type="EMBL" id="KAL0918157.1"/>
    </source>
</evidence>
<feature type="signal peptide" evidence="4">
    <location>
        <begin position="1"/>
        <end position="24"/>
    </location>
</feature>
<protein>
    <recommendedName>
        <fullName evidence="5">Pectinesterase inhibitor domain-containing protein</fullName>
    </recommendedName>
</protein>
<dbReference type="PANTHER" id="PTHR35357">
    <property type="entry name" value="OS02G0537100 PROTEIN"/>
    <property type="match status" value="1"/>
</dbReference>
<evidence type="ECO:0000256" key="4">
    <source>
        <dbReference type="SAM" id="SignalP"/>
    </source>
</evidence>
<comment type="similarity">
    <text evidence="3">Belongs to the PMEI family.</text>
</comment>
<reference evidence="6 7" key="1">
    <citation type="journal article" date="2024" name="Plant Biotechnol. J.">
        <title>Dendrobium thyrsiflorum genome and its molecular insights into genes involved in important horticultural traits.</title>
        <authorList>
            <person name="Chen B."/>
            <person name="Wang J.Y."/>
            <person name="Zheng P.J."/>
            <person name="Li K.L."/>
            <person name="Liang Y.M."/>
            <person name="Chen X.F."/>
            <person name="Zhang C."/>
            <person name="Zhao X."/>
            <person name="He X."/>
            <person name="Zhang G.Q."/>
            <person name="Liu Z.J."/>
            <person name="Xu Q."/>
        </authorList>
    </citation>
    <scope>NUCLEOTIDE SEQUENCE [LARGE SCALE GENOMIC DNA]</scope>
    <source>
        <strain evidence="6">GZMU011</strain>
    </source>
</reference>
<name>A0ABD0V6I8_DENTH</name>
<evidence type="ECO:0000256" key="2">
    <source>
        <dbReference type="ARBA" id="ARBA00023157"/>
    </source>
</evidence>
<dbReference type="SMART" id="SM00856">
    <property type="entry name" value="PMEI"/>
    <property type="match status" value="1"/>
</dbReference>
<evidence type="ECO:0000256" key="1">
    <source>
        <dbReference type="ARBA" id="ARBA00022729"/>
    </source>
</evidence>
<dbReference type="SUPFAM" id="SSF101148">
    <property type="entry name" value="Plant invertase/pectin methylesterase inhibitor"/>
    <property type="match status" value="1"/>
</dbReference>
<accession>A0ABD0V6I8</accession>
<dbReference type="EMBL" id="JANQDX010000009">
    <property type="protein sequence ID" value="KAL0918157.1"/>
    <property type="molecule type" value="Genomic_DNA"/>
</dbReference>
<keyword evidence="1 4" id="KW-0732">Signal</keyword>
<evidence type="ECO:0000259" key="5">
    <source>
        <dbReference type="SMART" id="SM00856"/>
    </source>
</evidence>
<dbReference type="Proteomes" id="UP001552299">
    <property type="component" value="Unassembled WGS sequence"/>
</dbReference>
<dbReference type="InterPro" id="IPR034088">
    <property type="entry name" value="Pla_a_1-like"/>
</dbReference>
<keyword evidence="2" id="KW-1015">Disulfide bond</keyword>
<dbReference type="Pfam" id="PF04043">
    <property type="entry name" value="PMEI"/>
    <property type="match status" value="1"/>
</dbReference>
<dbReference type="CDD" id="cd15795">
    <property type="entry name" value="PMEI-Pla_a_1_like"/>
    <property type="match status" value="1"/>
</dbReference>
<proteinExistence type="inferred from homology"/>
<sequence>MNKPYSLLAVLPLLLLLASRPSIAGETLHTLCNFLGGDYVDYNYCVSTLSTNPAASTADGHTLAVISVNLTTTNATAVKSRADSLSLSSSDPFVRSSLLNCSSLYASATPDLHSSATAVAAKNYSGAAAVLADVLRVPAGCDQGFQKKEGVASPIRKENNAFSDLATLAKAVNNYMAQ</sequence>
<comment type="caution">
    <text evidence="6">The sequence shown here is derived from an EMBL/GenBank/DDBJ whole genome shotgun (WGS) entry which is preliminary data.</text>
</comment>
<dbReference type="Gene3D" id="1.20.140.40">
    <property type="entry name" value="Invertase/pectin methylesterase inhibitor family protein"/>
    <property type="match status" value="1"/>
</dbReference>
<feature type="domain" description="Pectinesterase inhibitor" evidence="5">
    <location>
        <begin position="23"/>
        <end position="172"/>
    </location>
</feature>
<organism evidence="6 7">
    <name type="scientific">Dendrobium thyrsiflorum</name>
    <name type="common">Pinecone-like raceme dendrobium</name>
    <name type="synonym">Orchid</name>
    <dbReference type="NCBI Taxonomy" id="117978"/>
    <lineage>
        <taxon>Eukaryota</taxon>
        <taxon>Viridiplantae</taxon>
        <taxon>Streptophyta</taxon>
        <taxon>Embryophyta</taxon>
        <taxon>Tracheophyta</taxon>
        <taxon>Spermatophyta</taxon>
        <taxon>Magnoliopsida</taxon>
        <taxon>Liliopsida</taxon>
        <taxon>Asparagales</taxon>
        <taxon>Orchidaceae</taxon>
        <taxon>Epidendroideae</taxon>
        <taxon>Malaxideae</taxon>
        <taxon>Dendrobiinae</taxon>
        <taxon>Dendrobium</taxon>
    </lineage>
</organism>
<evidence type="ECO:0000256" key="3">
    <source>
        <dbReference type="ARBA" id="ARBA00038471"/>
    </source>
</evidence>
<dbReference type="InterPro" id="IPR035513">
    <property type="entry name" value="Invertase/methylesterase_inhib"/>
</dbReference>
<dbReference type="PANTHER" id="PTHR35357:SF8">
    <property type="entry name" value="OS01G0111000 PROTEIN"/>
    <property type="match status" value="1"/>
</dbReference>
<feature type="chain" id="PRO_5044790306" description="Pectinesterase inhibitor domain-containing protein" evidence="4">
    <location>
        <begin position="25"/>
        <end position="178"/>
    </location>
</feature>
<keyword evidence="7" id="KW-1185">Reference proteome</keyword>